<dbReference type="AlphaFoldDB" id="A0A5B0SE74"/>
<dbReference type="Proteomes" id="UP000325313">
    <property type="component" value="Unassembled WGS sequence"/>
</dbReference>
<sequence>MSRMTVFIELAFLTWIQVYFVSSSFNFNILSGVDKASEEPRQLGTIDEAGRAPSVQTPAEIFRKSSGLSGLPVLSEAISAGTLGSTDHISDASSDGFDSGRLGKIRKWLSIGPSSYQSEGHSESSNEPPSKKQHSNLDPTVASPATDSNTFWLPSGTRTSSILRKTLSHSQNSEASLSKICTNPISINPNQEELEENTGPFVSVLNDLFIEQKQSHQAKTNIKQQPFDTHSCQKENISVQNLTEQGRYKVSVTDEGRSVYQKILKAIDIN</sequence>
<feature type="region of interest" description="Disordered" evidence="1">
    <location>
        <begin position="114"/>
        <end position="154"/>
    </location>
</feature>
<evidence type="ECO:0000313" key="3">
    <source>
        <dbReference type="Proteomes" id="UP000325313"/>
    </source>
</evidence>
<accession>A0A5B0SE74</accession>
<gene>
    <name evidence="2" type="ORF">PGTUg99_032932</name>
</gene>
<reference evidence="2 3" key="1">
    <citation type="submission" date="2019-05" db="EMBL/GenBank/DDBJ databases">
        <title>Emergence of the Ug99 lineage of the wheat stem rust pathogen through somatic hybridization.</title>
        <authorList>
            <person name="Li F."/>
            <person name="Upadhyaya N.M."/>
            <person name="Sperschneider J."/>
            <person name="Matny O."/>
            <person name="Nguyen-Phuc H."/>
            <person name="Mago R."/>
            <person name="Raley C."/>
            <person name="Miller M.E."/>
            <person name="Silverstein K.A.T."/>
            <person name="Henningsen E."/>
            <person name="Hirsch C.D."/>
            <person name="Visser B."/>
            <person name="Pretorius Z.A."/>
            <person name="Steffenson B.J."/>
            <person name="Schwessinger B."/>
            <person name="Dodds P.N."/>
            <person name="Figueroa M."/>
        </authorList>
    </citation>
    <scope>NUCLEOTIDE SEQUENCE [LARGE SCALE GENOMIC DNA]</scope>
    <source>
        <strain evidence="2 3">Ug99</strain>
    </source>
</reference>
<comment type="caution">
    <text evidence="2">The sequence shown here is derived from an EMBL/GenBank/DDBJ whole genome shotgun (WGS) entry which is preliminary data.</text>
</comment>
<organism evidence="2 3">
    <name type="scientific">Puccinia graminis f. sp. tritici</name>
    <dbReference type="NCBI Taxonomy" id="56615"/>
    <lineage>
        <taxon>Eukaryota</taxon>
        <taxon>Fungi</taxon>
        <taxon>Dikarya</taxon>
        <taxon>Basidiomycota</taxon>
        <taxon>Pucciniomycotina</taxon>
        <taxon>Pucciniomycetes</taxon>
        <taxon>Pucciniales</taxon>
        <taxon>Pucciniaceae</taxon>
        <taxon>Puccinia</taxon>
    </lineage>
</organism>
<evidence type="ECO:0000313" key="2">
    <source>
        <dbReference type="EMBL" id="KAA1136471.1"/>
    </source>
</evidence>
<name>A0A5B0SE74_PUCGR</name>
<feature type="compositionally biased region" description="Low complexity" evidence="1">
    <location>
        <begin position="114"/>
        <end position="125"/>
    </location>
</feature>
<feature type="compositionally biased region" description="Polar residues" evidence="1">
    <location>
        <begin position="143"/>
        <end position="154"/>
    </location>
</feature>
<protein>
    <submittedName>
        <fullName evidence="2">Uncharacterized protein</fullName>
    </submittedName>
</protein>
<dbReference type="EMBL" id="VDEP01000035">
    <property type="protein sequence ID" value="KAA1136471.1"/>
    <property type="molecule type" value="Genomic_DNA"/>
</dbReference>
<proteinExistence type="predicted"/>
<evidence type="ECO:0000256" key="1">
    <source>
        <dbReference type="SAM" id="MobiDB-lite"/>
    </source>
</evidence>